<keyword evidence="4" id="KW-1185">Reference proteome</keyword>
<dbReference type="RefSeq" id="WP_388240461.1">
    <property type="nucleotide sequence ID" value="NZ_JBHVZQ010000049.1"/>
</dbReference>
<evidence type="ECO:0000259" key="2">
    <source>
        <dbReference type="Pfam" id="PF13936"/>
    </source>
</evidence>
<dbReference type="Proteomes" id="UP001601627">
    <property type="component" value="Unassembled WGS sequence"/>
</dbReference>
<evidence type="ECO:0000313" key="3">
    <source>
        <dbReference type="EMBL" id="MFF1278122.1"/>
    </source>
</evidence>
<dbReference type="Pfam" id="PF13936">
    <property type="entry name" value="HTH_38"/>
    <property type="match status" value="1"/>
</dbReference>
<gene>
    <name evidence="3" type="ORF">ACFVZC_32815</name>
</gene>
<evidence type="ECO:0000256" key="1">
    <source>
        <dbReference type="SAM" id="MobiDB-lite"/>
    </source>
</evidence>
<feature type="region of interest" description="Disordered" evidence="1">
    <location>
        <begin position="94"/>
        <end position="200"/>
    </location>
</feature>
<sequence>MARRGRKRRLEPETEYWRRLASGVGSVEVFRQLGIGRKTGDRWWAENGGLQPDRLPEASRPGGYLSLSEHRRIASLRGHGLGIREMAGLLGRAPSTVSRELRGNSRPHDYGRYAPTRPTTAAANAPDVPDVPSCPRTSSSRPQSAAQSRRRQPHDALSDLWAGSAAPRTRGDGPPSWFQRSCKRTAGLRARHDCSPLSNG</sequence>
<comment type="caution">
    <text evidence="3">The sequence shown here is derived from an EMBL/GenBank/DDBJ whole genome shotgun (WGS) entry which is preliminary data.</text>
</comment>
<organism evidence="3 4">
    <name type="scientific">Streptomyces marokkonensis</name>
    <dbReference type="NCBI Taxonomy" id="324855"/>
    <lineage>
        <taxon>Bacteria</taxon>
        <taxon>Bacillati</taxon>
        <taxon>Actinomycetota</taxon>
        <taxon>Actinomycetes</taxon>
        <taxon>Kitasatosporales</taxon>
        <taxon>Streptomycetaceae</taxon>
        <taxon>Streptomyces</taxon>
    </lineage>
</organism>
<feature type="domain" description="Transposase IS30-like HTH" evidence="2">
    <location>
        <begin position="64"/>
        <end position="104"/>
    </location>
</feature>
<dbReference type="InterPro" id="IPR025246">
    <property type="entry name" value="IS30-like_HTH"/>
</dbReference>
<evidence type="ECO:0000313" key="4">
    <source>
        <dbReference type="Proteomes" id="UP001601627"/>
    </source>
</evidence>
<protein>
    <submittedName>
        <fullName evidence="3">Helix-turn-helix domain-containing protein</fullName>
    </submittedName>
</protein>
<accession>A0ABW6QFV6</accession>
<dbReference type="EMBL" id="JBHVZQ010000049">
    <property type="protein sequence ID" value="MFF1278122.1"/>
    <property type="molecule type" value="Genomic_DNA"/>
</dbReference>
<reference evidence="3 4" key="1">
    <citation type="submission" date="2024-09" db="EMBL/GenBank/DDBJ databases">
        <title>The Natural Products Discovery Center: Release of the First 8490 Sequenced Strains for Exploring Actinobacteria Biosynthetic Diversity.</title>
        <authorList>
            <person name="Kalkreuter E."/>
            <person name="Kautsar S.A."/>
            <person name="Yang D."/>
            <person name="Bader C.D."/>
            <person name="Teijaro C.N."/>
            <person name="Fluegel L."/>
            <person name="Davis C.M."/>
            <person name="Simpson J.R."/>
            <person name="Lauterbach L."/>
            <person name="Steele A.D."/>
            <person name="Gui C."/>
            <person name="Meng S."/>
            <person name="Li G."/>
            <person name="Viehrig K."/>
            <person name="Ye F."/>
            <person name="Su P."/>
            <person name="Kiefer A.F."/>
            <person name="Nichols A."/>
            <person name="Cepeda A.J."/>
            <person name="Yan W."/>
            <person name="Fan B."/>
            <person name="Jiang Y."/>
            <person name="Adhikari A."/>
            <person name="Zheng C.-J."/>
            <person name="Schuster L."/>
            <person name="Cowan T.M."/>
            <person name="Smanski M.J."/>
            <person name="Chevrette M.G."/>
            <person name="De Carvalho L.P.S."/>
            <person name="Shen B."/>
        </authorList>
    </citation>
    <scope>NUCLEOTIDE SEQUENCE [LARGE SCALE GENOMIC DNA]</scope>
    <source>
        <strain evidence="3 4">NPDC058328</strain>
    </source>
</reference>
<proteinExistence type="predicted"/>
<feature type="compositionally biased region" description="Low complexity" evidence="1">
    <location>
        <begin position="114"/>
        <end position="147"/>
    </location>
</feature>
<name>A0ABW6QFV6_9ACTN</name>
<feature type="compositionally biased region" description="Basic and acidic residues" evidence="1">
    <location>
        <begin position="99"/>
        <end position="111"/>
    </location>
</feature>